<dbReference type="EMBL" id="SVNY01000001">
    <property type="protein sequence ID" value="MBE6832526.1"/>
    <property type="molecule type" value="Genomic_DNA"/>
</dbReference>
<organism evidence="7 8">
    <name type="scientific">Faecalispora sporosphaeroides</name>
    <dbReference type="NCBI Taxonomy" id="1549"/>
    <lineage>
        <taxon>Bacteria</taxon>
        <taxon>Bacillati</taxon>
        <taxon>Bacillota</taxon>
        <taxon>Clostridia</taxon>
        <taxon>Eubacteriales</taxon>
        <taxon>Oscillospiraceae</taxon>
        <taxon>Faecalispora</taxon>
    </lineage>
</organism>
<dbReference type="RefSeq" id="WP_020074143.1">
    <property type="nucleotide sequence ID" value="NZ_SVNY01000001.1"/>
</dbReference>
<dbReference type="InterPro" id="IPR013324">
    <property type="entry name" value="RNA_pol_sigma_r3/r4-like"/>
</dbReference>
<dbReference type="GO" id="GO:0006352">
    <property type="term" value="P:DNA-templated transcription initiation"/>
    <property type="evidence" value="ECO:0007669"/>
    <property type="project" value="InterPro"/>
</dbReference>
<dbReference type="Gene3D" id="1.10.1740.10">
    <property type="match status" value="1"/>
</dbReference>
<dbReference type="SUPFAM" id="SSF88946">
    <property type="entry name" value="Sigma2 domain of RNA polymerase sigma factors"/>
    <property type="match status" value="1"/>
</dbReference>
<dbReference type="AlphaFoldDB" id="A0A928KTA5"/>
<dbReference type="PANTHER" id="PTHR43133:SF60">
    <property type="entry name" value="RNA POLYMERASE SIGMA FACTOR SIGV"/>
    <property type="match status" value="1"/>
</dbReference>
<protein>
    <submittedName>
        <fullName evidence="7">Sigma-70 family RNA polymerase sigma factor</fullName>
    </submittedName>
</protein>
<dbReference type="InterPro" id="IPR036388">
    <property type="entry name" value="WH-like_DNA-bd_sf"/>
</dbReference>
<evidence type="ECO:0000313" key="7">
    <source>
        <dbReference type="EMBL" id="MBE6832526.1"/>
    </source>
</evidence>
<dbReference type="CDD" id="cd06171">
    <property type="entry name" value="Sigma70_r4"/>
    <property type="match status" value="1"/>
</dbReference>
<dbReference type="Pfam" id="PF04542">
    <property type="entry name" value="Sigma70_r2"/>
    <property type="match status" value="1"/>
</dbReference>
<dbReference type="Gene3D" id="1.10.10.10">
    <property type="entry name" value="Winged helix-like DNA-binding domain superfamily/Winged helix DNA-binding domain"/>
    <property type="match status" value="1"/>
</dbReference>
<keyword evidence="4" id="KW-0804">Transcription</keyword>
<dbReference type="GO" id="GO:0016987">
    <property type="term" value="F:sigma factor activity"/>
    <property type="evidence" value="ECO:0007669"/>
    <property type="project" value="UniProtKB-KW"/>
</dbReference>
<gene>
    <name evidence="7" type="ORF">E7512_02915</name>
</gene>
<evidence type="ECO:0000259" key="5">
    <source>
        <dbReference type="Pfam" id="PF04542"/>
    </source>
</evidence>
<dbReference type="InterPro" id="IPR007627">
    <property type="entry name" value="RNA_pol_sigma70_r2"/>
</dbReference>
<dbReference type="Proteomes" id="UP000754750">
    <property type="component" value="Unassembled WGS sequence"/>
</dbReference>
<dbReference type="PANTHER" id="PTHR43133">
    <property type="entry name" value="RNA POLYMERASE ECF-TYPE SIGMA FACTO"/>
    <property type="match status" value="1"/>
</dbReference>
<keyword evidence="3" id="KW-0731">Sigma factor</keyword>
<accession>A0A928KTA5</accession>
<evidence type="ECO:0000313" key="8">
    <source>
        <dbReference type="Proteomes" id="UP000754750"/>
    </source>
</evidence>
<dbReference type="GO" id="GO:0003677">
    <property type="term" value="F:DNA binding"/>
    <property type="evidence" value="ECO:0007669"/>
    <property type="project" value="InterPro"/>
</dbReference>
<evidence type="ECO:0000256" key="3">
    <source>
        <dbReference type="ARBA" id="ARBA00023082"/>
    </source>
</evidence>
<sequence length="163" mass="19054">MGDSNTQEIIKEYILLNQNQIYRLAFSYVHNKDDALDIVQESIYKAMAGKRSLHKSDSVRPWLYRIVVNTALDFLRRKKREAVPHEDILLRGESAADDRYEDIDLKRALDSLPDMYRSVVVLRYFEDLTLEEIAGILNENLSTVKTRLYKSLKLLRVEMSEAE</sequence>
<dbReference type="InterPro" id="IPR039425">
    <property type="entry name" value="RNA_pol_sigma-70-like"/>
</dbReference>
<dbReference type="InterPro" id="IPR013325">
    <property type="entry name" value="RNA_pol_sigma_r2"/>
</dbReference>
<dbReference type="NCBIfam" id="TIGR02937">
    <property type="entry name" value="sigma70-ECF"/>
    <property type="match status" value="1"/>
</dbReference>
<evidence type="ECO:0000256" key="2">
    <source>
        <dbReference type="ARBA" id="ARBA00023015"/>
    </source>
</evidence>
<keyword evidence="2" id="KW-0805">Transcription regulation</keyword>
<feature type="domain" description="RNA polymerase sigma-70 region 2" evidence="5">
    <location>
        <begin position="17"/>
        <end position="80"/>
    </location>
</feature>
<reference evidence="7" key="1">
    <citation type="submission" date="2019-04" db="EMBL/GenBank/DDBJ databases">
        <title>Evolution of Biomass-Degrading Anaerobic Consortia Revealed by Metagenomics.</title>
        <authorList>
            <person name="Peng X."/>
        </authorList>
    </citation>
    <scope>NUCLEOTIDE SEQUENCE</scope>
    <source>
        <strain evidence="7">SIG551</strain>
    </source>
</reference>
<dbReference type="InterPro" id="IPR014284">
    <property type="entry name" value="RNA_pol_sigma-70_dom"/>
</dbReference>
<evidence type="ECO:0000256" key="4">
    <source>
        <dbReference type="ARBA" id="ARBA00023163"/>
    </source>
</evidence>
<evidence type="ECO:0000259" key="6">
    <source>
        <dbReference type="Pfam" id="PF08281"/>
    </source>
</evidence>
<dbReference type="Pfam" id="PF08281">
    <property type="entry name" value="Sigma70_r4_2"/>
    <property type="match status" value="1"/>
</dbReference>
<dbReference type="InterPro" id="IPR013249">
    <property type="entry name" value="RNA_pol_sigma70_r4_t2"/>
</dbReference>
<comment type="similarity">
    <text evidence="1">Belongs to the sigma-70 factor family. ECF subfamily.</text>
</comment>
<dbReference type="SUPFAM" id="SSF88659">
    <property type="entry name" value="Sigma3 and sigma4 domains of RNA polymerase sigma factors"/>
    <property type="match status" value="1"/>
</dbReference>
<name>A0A928KTA5_9FIRM</name>
<evidence type="ECO:0000256" key="1">
    <source>
        <dbReference type="ARBA" id="ARBA00010641"/>
    </source>
</evidence>
<proteinExistence type="inferred from homology"/>
<comment type="caution">
    <text evidence="7">The sequence shown here is derived from an EMBL/GenBank/DDBJ whole genome shotgun (WGS) entry which is preliminary data.</text>
</comment>
<feature type="domain" description="RNA polymerase sigma factor 70 region 4 type 2" evidence="6">
    <location>
        <begin position="105"/>
        <end position="155"/>
    </location>
</feature>